<name>A0A4Z2EEW3_9TELE</name>
<feature type="region of interest" description="Disordered" evidence="1">
    <location>
        <begin position="1"/>
        <end position="114"/>
    </location>
</feature>
<feature type="compositionally biased region" description="Low complexity" evidence="1">
    <location>
        <begin position="55"/>
        <end position="87"/>
    </location>
</feature>
<feature type="compositionally biased region" description="Low complexity" evidence="1">
    <location>
        <begin position="16"/>
        <end position="25"/>
    </location>
</feature>
<protein>
    <submittedName>
        <fullName evidence="2">Uncharacterized protein</fullName>
    </submittedName>
</protein>
<dbReference type="AlphaFoldDB" id="A0A4Z2EEW3"/>
<feature type="region of interest" description="Disordered" evidence="1">
    <location>
        <begin position="216"/>
        <end position="294"/>
    </location>
</feature>
<reference evidence="2 3" key="1">
    <citation type="submission" date="2019-03" db="EMBL/GenBank/DDBJ databases">
        <title>First draft genome of Liparis tanakae, snailfish: a comprehensive survey of snailfish specific genes.</title>
        <authorList>
            <person name="Kim W."/>
            <person name="Song I."/>
            <person name="Jeong J.-H."/>
            <person name="Kim D."/>
            <person name="Kim S."/>
            <person name="Ryu S."/>
            <person name="Song J.Y."/>
            <person name="Lee S.K."/>
        </authorList>
    </citation>
    <scope>NUCLEOTIDE SEQUENCE [LARGE SCALE GENOMIC DNA]</scope>
    <source>
        <tissue evidence="2">Muscle</tissue>
    </source>
</reference>
<dbReference type="Proteomes" id="UP000314294">
    <property type="component" value="Unassembled WGS sequence"/>
</dbReference>
<evidence type="ECO:0000313" key="3">
    <source>
        <dbReference type="Proteomes" id="UP000314294"/>
    </source>
</evidence>
<sequence>MTQQDQQDQLDPTGPNRTNRTNRTNWTQQDPTGPTGPNRTHRTNRTNRTHRTSRTNRTNRTNRTQQDQQDQQDPQDPTGPTGPTGPNRTHRTSRTSRTNRTNRTQQDQQDQQDPACAPGWCLRYAWPFKALGPDGLGAEPQPSRCLAMQLTCSRMVLIRFTSQSITKRFSCLRSISSMMRFNSAASVAPLTERAVTCQLLATAASMMACRMEKPGEREERHTQGELHISHRRRGQGAAEGEDADGALCPGGPSGVRRAVRTGGRDWPLVSANQSGNNTSKENTNASRRSSRGLG</sequence>
<accession>A0A4Z2EEW3</accession>
<proteinExistence type="predicted"/>
<evidence type="ECO:0000313" key="2">
    <source>
        <dbReference type="EMBL" id="TNN27419.1"/>
    </source>
</evidence>
<evidence type="ECO:0000256" key="1">
    <source>
        <dbReference type="SAM" id="MobiDB-lite"/>
    </source>
</evidence>
<feature type="compositionally biased region" description="Low complexity" evidence="1">
    <location>
        <begin position="95"/>
        <end position="113"/>
    </location>
</feature>
<organism evidence="2 3">
    <name type="scientific">Liparis tanakae</name>
    <name type="common">Tanaka's snailfish</name>
    <dbReference type="NCBI Taxonomy" id="230148"/>
    <lineage>
        <taxon>Eukaryota</taxon>
        <taxon>Metazoa</taxon>
        <taxon>Chordata</taxon>
        <taxon>Craniata</taxon>
        <taxon>Vertebrata</taxon>
        <taxon>Euteleostomi</taxon>
        <taxon>Actinopterygii</taxon>
        <taxon>Neopterygii</taxon>
        <taxon>Teleostei</taxon>
        <taxon>Neoteleostei</taxon>
        <taxon>Acanthomorphata</taxon>
        <taxon>Eupercaria</taxon>
        <taxon>Perciformes</taxon>
        <taxon>Cottioidei</taxon>
        <taxon>Cottales</taxon>
        <taxon>Liparidae</taxon>
        <taxon>Liparis</taxon>
    </lineage>
</organism>
<feature type="compositionally biased region" description="Basic residues" evidence="1">
    <location>
        <begin position="39"/>
        <end position="54"/>
    </location>
</feature>
<keyword evidence="3" id="KW-1185">Reference proteome</keyword>
<comment type="caution">
    <text evidence="2">The sequence shown here is derived from an EMBL/GenBank/DDBJ whole genome shotgun (WGS) entry which is preliminary data.</text>
</comment>
<feature type="compositionally biased region" description="Basic and acidic residues" evidence="1">
    <location>
        <begin position="216"/>
        <end position="228"/>
    </location>
</feature>
<gene>
    <name evidence="2" type="ORF">EYF80_062434</name>
</gene>
<feature type="compositionally biased region" description="Polar residues" evidence="1">
    <location>
        <begin position="270"/>
        <end position="287"/>
    </location>
</feature>
<dbReference type="EMBL" id="SRLO01008324">
    <property type="protein sequence ID" value="TNN27419.1"/>
    <property type="molecule type" value="Genomic_DNA"/>
</dbReference>